<name>A0ACB9T0U8_HOLOL</name>
<keyword evidence="2" id="KW-1185">Reference proteome</keyword>
<dbReference type="Proteomes" id="UP001056778">
    <property type="component" value="Chromosome 5"/>
</dbReference>
<gene>
    <name evidence="1" type="ORF">MML48_5g00013187</name>
</gene>
<accession>A0ACB9T0U8</accession>
<comment type="caution">
    <text evidence="1">The sequence shown here is derived from an EMBL/GenBank/DDBJ whole genome shotgun (WGS) entry which is preliminary data.</text>
</comment>
<dbReference type="EMBL" id="CM043019">
    <property type="protein sequence ID" value="KAI4460437.1"/>
    <property type="molecule type" value="Genomic_DNA"/>
</dbReference>
<organism evidence="1 2">
    <name type="scientific">Holotrichia oblita</name>
    <name type="common">Chafer beetle</name>
    <dbReference type="NCBI Taxonomy" id="644536"/>
    <lineage>
        <taxon>Eukaryota</taxon>
        <taxon>Metazoa</taxon>
        <taxon>Ecdysozoa</taxon>
        <taxon>Arthropoda</taxon>
        <taxon>Hexapoda</taxon>
        <taxon>Insecta</taxon>
        <taxon>Pterygota</taxon>
        <taxon>Neoptera</taxon>
        <taxon>Endopterygota</taxon>
        <taxon>Coleoptera</taxon>
        <taxon>Polyphaga</taxon>
        <taxon>Scarabaeiformia</taxon>
        <taxon>Scarabaeidae</taxon>
        <taxon>Melolonthinae</taxon>
        <taxon>Holotrichia</taxon>
    </lineage>
</organism>
<evidence type="ECO:0000313" key="1">
    <source>
        <dbReference type="EMBL" id="KAI4460437.1"/>
    </source>
</evidence>
<reference evidence="1" key="1">
    <citation type="submission" date="2022-04" db="EMBL/GenBank/DDBJ databases">
        <title>Chromosome-scale genome assembly of Holotrichia oblita Faldermann.</title>
        <authorList>
            <person name="Rongchong L."/>
        </authorList>
    </citation>
    <scope>NUCLEOTIDE SEQUENCE</scope>
    <source>
        <strain evidence="1">81SQS9</strain>
    </source>
</reference>
<protein>
    <submittedName>
        <fullName evidence="1">Pr domain zinc finger protein</fullName>
    </submittedName>
</protein>
<evidence type="ECO:0000313" key="2">
    <source>
        <dbReference type="Proteomes" id="UP001056778"/>
    </source>
</evidence>
<sequence length="605" mass="69898">MAVRYKYCAVPMCQSSTVNSPDKKFITIPRDVTRRKKWFTAMGRYKPLADKTTGYCCCDHFDVFCLYNYNKDYLMGDIKDVEVKEEVEDFVHVPESQSSNLILQDIQPILEIKEEPIDDSVKIEEGCVSEMKLEDEDRPPSQEIETVYLNESNHIVVSPTIYCFECKKNYEDFCPKCPMLICIFDTMVKDDTPNRAFKTLPYKLLRLELGENSGVFAKRLIPAGITFGPFEGLKDIKIHEGRYFFAVKNRQIACTNSYDNSNWLQFIRYSSNLSATNLVMIQSKGRLFYRTRIPIQEGEQLLVLTADFSLNMVYFAPIKVDKIGPVYPCLMCCLGFSTRIYLRRHLKKCPYSGVSMFKILEETSRIESVPQLLPLTEKPVPKVPDGANVSLQDTLTYICRLCNRQINGLNNFKHHSNRTHNIGDDLNNTNQDVKQCDACNAIFDTQSEYIIHRRSHIDTLNNLTNSNALQCKICNKTFEEKKLLSQHIQIHMTKTPDIRSGRLCCAKCPKTFMKMKTYRSHMILHKLIKENKALKIKATCTECSKSFPNKIELNKHADKHHSKKKKSPELFKCSYCDLYSDKKCIDFVQHMLHKYDKAPSVPPTT</sequence>
<proteinExistence type="predicted"/>